<name>A0ABQ7H318_DUNSA</name>
<accession>A0ABQ7H318</accession>
<dbReference type="Pfam" id="PF13326">
    <property type="entry name" value="PSII_Pbs27"/>
    <property type="match status" value="1"/>
</dbReference>
<evidence type="ECO:0000313" key="3">
    <source>
        <dbReference type="Proteomes" id="UP000815325"/>
    </source>
</evidence>
<evidence type="ECO:0000256" key="1">
    <source>
        <dbReference type="SAM" id="MobiDB-lite"/>
    </source>
</evidence>
<proteinExistence type="predicted"/>
<protein>
    <submittedName>
        <fullName evidence="2">Uncharacterized protein</fullName>
    </submittedName>
</protein>
<sequence length="161" mass="17008">MQASHKLQASSCTRSATTSKCVKPPSVQPSSGRRAALLSIGTALLIAQRPGFAKADTCANIELDANARRLRGERDLEEEAIALECRKRDIPSELEASGYDKAAGRKTAGPAPNVSARKMYIAVDAVIAFLASNGLAPLPKGKKDATKKSLDEARSFLAKGV</sequence>
<feature type="region of interest" description="Disordered" evidence="1">
    <location>
        <begin position="1"/>
        <end position="32"/>
    </location>
</feature>
<keyword evidence="3" id="KW-1185">Reference proteome</keyword>
<reference evidence="2" key="1">
    <citation type="submission" date="2017-08" db="EMBL/GenBank/DDBJ databases">
        <authorList>
            <person name="Polle J.E."/>
            <person name="Barry K."/>
            <person name="Cushman J."/>
            <person name="Schmutz J."/>
            <person name="Tran D."/>
            <person name="Hathwaick L.T."/>
            <person name="Yim W.C."/>
            <person name="Jenkins J."/>
            <person name="Mckie-Krisberg Z.M."/>
            <person name="Prochnik S."/>
            <person name="Lindquist E."/>
            <person name="Dockter R.B."/>
            <person name="Adam C."/>
            <person name="Molina H."/>
            <person name="Bunkerborg J."/>
            <person name="Jin E."/>
            <person name="Buchheim M."/>
            <person name="Magnuson J."/>
        </authorList>
    </citation>
    <scope>NUCLEOTIDE SEQUENCE</scope>
    <source>
        <strain evidence="2">CCAP 19/18</strain>
    </source>
</reference>
<dbReference type="Proteomes" id="UP000815325">
    <property type="component" value="Unassembled WGS sequence"/>
</dbReference>
<comment type="caution">
    <text evidence="2">The sequence shown here is derived from an EMBL/GenBank/DDBJ whole genome shotgun (WGS) entry which is preliminary data.</text>
</comment>
<gene>
    <name evidence="2" type="ORF">DUNSADRAFT_14037</name>
</gene>
<dbReference type="InterPro" id="IPR025585">
    <property type="entry name" value="PSII_Psb27"/>
</dbReference>
<dbReference type="InterPro" id="IPR038450">
    <property type="entry name" value="PSII_Psb27_sf"/>
</dbReference>
<feature type="compositionally biased region" description="Polar residues" evidence="1">
    <location>
        <begin position="1"/>
        <end position="20"/>
    </location>
</feature>
<evidence type="ECO:0000313" key="2">
    <source>
        <dbReference type="EMBL" id="KAF5841206.1"/>
    </source>
</evidence>
<dbReference type="Gene3D" id="1.20.58.810">
    <property type="entry name" value="Photosystem II Pbs27"/>
    <property type="match status" value="1"/>
</dbReference>
<organism evidence="2 3">
    <name type="scientific">Dunaliella salina</name>
    <name type="common">Green alga</name>
    <name type="synonym">Protococcus salinus</name>
    <dbReference type="NCBI Taxonomy" id="3046"/>
    <lineage>
        <taxon>Eukaryota</taxon>
        <taxon>Viridiplantae</taxon>
        <taxon>Chlorophyta</taxon>
        <taxon>core chlorophytes</taxon>
        <taxon>Chlorophyceae</taxon>
        <taxon>CS clade</taxon>
        <taxon>Chlamydomonadales</taxon>
        <taxon>Dunaliellaceae</taxon>
        <taxon>Dunaliella</taxon>
    </lineage>
</organism>
<dbReference type="EMBL" id="MU069492">
    <property type="protein sequence ID" value="KAF5841206.1"/>
    <property type="molecule type" value="Genomic_DNA"/>
</dbReference>